<protein>
    <submittedName>
        <fullName evidence="1">Uncharacterized protein</fullName>
    </submittedName>
</protein>
<gene>
    <name evidence="1" type="ORF">LG649_14675</name>
</gene>
<dbReference type="Proteomes" id="UP001139199">
    <property type="component" value="Unassembled WGS sequence"/>
</dbReference>
<accession>A0A9X1I286</accession>
<sequence>MDTVNFDEIFIQHSILEILECNDLEELPEGLEKLKLLKTGAIPLILQQKEAQGEFLKEGCKMFEIDYEKVKKLLLTVADQPNNNIEKKWFEFMEDAIFKIFKQAIKQYPVYVSKTATNTQKPYAYLTMRCNDFVADGFQIGLDNNAESEDWEGMADNIDDFDDYFSLVDDLNTKDWSPTEEELKNYCDDDEDSFFEILESSLCEILFEKVGEKLKNDPSLQEFITPQTKVNTSVYFSMIPFPFTSMPEKLRKNIAEELIGNEESKIAFLNMWEDNKHYRIV</sequence>
<organism evidence="1 2">
    <name type="scientific">Neotamlana laminarinivorans</name>
    <dbReference type="NCBI Taxonomy" id="2883124"/>
    <lineage>
        <taxon>Bacteria</taxon>
        <taxon>Pseudomonadati</taxon>
        <taxon>Bacteroidota</taxon>
        <taxon>Flavobacteriia</taxon>
        <taxon>Flavobacteriales</taxon>
        <taxon>Flavobacteriaceae</taxon>
        <taxon>Neotamlana</taxon>
    </lineage>
</organism>
<evidence type="ECO:0000313" key="1">
    <source>
        <dbReference type="EMBL" id="MCB4800095.1"/>
    </source>
</evidence>
<keyword evidence="2" id="KW-1185">Reference proteome</keyword>
<dbReference type="AlphaFoldDB" id="A0A9X1I286"/>
<evidence type="ECO:0000313" key="2">
    <source>
        <dbReference type="Proteomes" id="UP001139199"/>
    </source>
</evidence>
<dbReference type="RefSeq" id="WP_226544573.1">
    <property type="nucleotide sequence ID" value="NZ_JAJAPW010000008.1"/>
</dbReference>
<reference evidence="1" key="1">
    <citation type="submission" date="2021-10" db="EMBL/GenBank/DDBJ databases">
        <title>Tamlana sargassums sp. nov., and Tamlana laminarinivorans sp. nov., two new bacteria isolated from the brown alga.</title>
        <authorList>
            <person name="Li J."/>
        </authorList>
    </citation>
    <scope>NUCLEOTIDE SEQUENCE</scope>
    <source>
        <strain evidence="1">PT2-4</strain>
    </source>
</reference>
<dbReference type="EMBL" id="JAJAPW010000008">
    <property type="protein sequence ID" value="MCB4800095.1"/>
    <property type="molecule type" value="Genomic_DNA"/>
</dbReference>
<name>A0A9X1I286_9FLAO</name>
<proteinExistence type="predicted"/>
<comment type="caution">
    <text evidence="1">The sequence shown here is derived from an EMBL/GenBank/DDBJ whole genome shotgun (WGS) entry which is preliminary data.</text>
</comment>